<dbReference type="AlphaFoldDB" id="A0A9Q3VPS7"/>
<keyword evidence="1" id="KW-0812">Transmembrane</keyword>
<keyword evidence="1" id="KW-1133">Transmembrane helix</keyword>
<evidence type="ECO:0000256" key="1">
    <source>
        <dbReference type="SAM" id="Phobius"/>
    </source>
</evidence>
<protein>
    <submittedName>
        <fullName evidence="2">Uncharacterized protein</fullName>
    </submittedName>
</protein>
<keyword evidence="1" id="KW-0472">Membrane</keyword>
<evidence type="ECO:0000313" key="3">
    <source>
        <dbReference type="Proteomes" id="UP001108029"/>
    </source>
</evidence>
<keyword evidence="3" id="KW-1185">Reference proteome</keyword>
<evidence type="ECO:0000313" key="2">
    <source>
        <dbReference type="EMBL" id="MCD9874765.1"/>
    </source>
</evidence>
<dbReference type="PANTHER" id="PTHR42305:SF1">
    <property type="entry name" value="MEMBRANE PROTEIN RV1733C-RELATED"/>
    <property type="match status" value="1"/>
</dbReference>
<reference evidence="2" key="1">
    <citation type="submission" date="2021-12" db="EMBL/GenBank/DDBJ databases">
        <authorList>
            <person name="Lee J.-H."/>
            <person name="Kim S.-B."/>
        </authorList>
    </citation>
    <scope>NUCLEOTIDE SEQUENCE</scope>
    <source>
        <strain evidence="2">NR30</strain>
    </source>
</reference>
<comment type="caution">
    <text evidence="2">The sequence shown here is derived from an EMBL/GenBank/DDBJ whole genome shotgun (WGS) entry which is preliminary data.</text>
</comment>
<feature type="transmembrane region" description="Helical" evidence="1">
    <location>
        <begin position="147"/>
        <end position="168"/>
    </location>
</feature>
<dbReference type="InterPro" id="IPR039708">
    <property type="entry name" value="MT1774/Rv1733c-like"/>
</dbReference>
<dbReference type="RefSeq" id="WP_232648901.1">
    <property type="nucleotide sequence ID" value="NZ_JAJSBI010000006.1"/>
</dbReference>
<dbReference type="PANTHER" id="PTHR42305">
    <property type="entry name" value="MEMBRANE PROTEIN RV1733C-RELATED"/>
    <property type="match status" value="1"/>
</dbReference>
<proteinExistence type="predicted"/>
<dbReference type="Proteomes" id="UP001108029">
    <property type="component" value="Unassembled WGS sequence"/>
</dbReference>
<name>A0A9Q3VPS7_9ACTN</name>
<dbReference type="EMBL" id="JAJSBI010000006">
    <property type="protein sequence ID" value="MCD9874765.1"/>
    <property type="molecule type" value="Genomic_DNA"/>
</dbReference>
<accession>A0A9Q3VPS7</accession>
<organism evidence="2 3">
    <name type="scientific">Streptomyces guryensis</name>
    <dbReference type="NCBI Taxonomy" id="2886947"/>
    <lineage>
        <taxon>Bacteria</taxon>
        <taxon>Bacillati</taxon>
        <taxon>Actinomycetota</taxon>
        <taxon>Actinomycetes</taxon>
        <taxon>Kitasatosporales</taxon>
        <taxon>Streptomycetaceae</taxon>
        <taxon>Streptomyces</taxon>
    </lineage>
</organism>
<gene>
    <name evidence="2" type="ORF">LJ657_13950</name>
</gene>
<sequence length="197" mass="21311">MALTRPTRSSKMRLWRWRRNPLRRHSDAVEAWIVLATWIIALAGGLLAGFAADAAMQDSLAARRAAVHAVSAELTRNADRTAYVSTDGGDTVWGKARWTAADGSTHTGLTRVDPSSTAGTPVTVWVDRRGELATRPPGQGEARGQSALSGALAAAGAAGVAAGCGRLTRRRLDRRRMRAWEAEWERVGPQWRKKMSG</sequence>